<keyword evidence="2" id="KW-0808">Transferase</keyword>
<protein>
    <submittedName>
        <fullName evidence="2">Methyltransferase domain-containing protein</fullName>
    </submittedName>
</protein>
<dbReference type="SUPFAM" id="SSF53335">
    <property type="entry name" value="S-adenosyl-L-methionine-dependent methyltransferases"/>
    <property type="match status" value="1"/>
</dbReference>
<evidence type="ECO:0000256" key="1">
    <source>
        <dbReference type="SAM" id="MobiDB-lite"/>
    </source>
</evidence>
<keyword evidence="3" id="KW-1185">Reference proteome</keyword>
<evidence type="ECO:0000313" key="3">
    <source>
        <dbReference type="Proteomes" id="UP000500938"/>
    </source>
</evidence>
<dbReference type="InterPro" id="IPR029063">
    <property type="entry name" value="SAM-dependent_MTases_sf"/>
</dbReference>
<sequence>MATLIAPETAAASTRAFPAQTSRPWGRPRRARHDIGHHELTGQYRIDLRDQAPDLFDDVSAMDWTTLTWRDVGRPYRTEKWSSARTSYEQTHQQPLPIADGWRLFNTAFHQFFLTDVPDAQRQAKAQFGEALSRFDMHEAKEALQDIAYLAVWNKIMRVEDAVWDPRGKRALFAGLEVKKPRILFLGAADGYEAMQLAAMYPGGEIVLVDYDAFCATDRFGKFPLDYPFLGVDPTTGHQRVWYRDEMPIHFEVADIRDLQYGQEFDVVVSIGLLEHFPDAHKAECLEMHRRFLKPGGTVVMTTPRNQFKSRVFYNLMADWMNHGYRELMDVRQMGLYCQENGFDIRRAGVIKAHNGLVMKLR</sequence>
<accession>A0A6M4IXS5</accession>
<dbReference type="Pfam" id="PF13489">
    <property type="entry name" value="Methyltransf_23"/>
    <property type="match status" value="1"/>
</dbReference>
<dbReference type="Gene3D" id="3.40.50.150">
    <property type="entry name" value="Vaccinia Virus protein VP39"/>
    <property type="match status" value="1"/>
</dbReference>
<dbReference type="EMBL" id="CP053085">
    <property type="protein sequence ID" value="QJR37011.1"/>
    <property type="molecule type" value="Genomic_DNA"/>
</dbReference>
<feature type="region of interest" description="Disordered" evidence="1">
    <location>
        <begin position="1"/>
        <end position="30"/>
    </location>
</feature>
<dbReference type="GO" id="GO:0008168">
    <property type="term" value="F:methyltransferase activity"/>
    <property type="evidence" value="ECO:0007669"/>
    <property type="project" value="UniProtKB-KW"/>
</dbReference>
<proteinExistence type="predicted"/>
<keyword evidence="2" id="KW-0489">Methyltransferase</keyword>
<gene>
    <name evidence="2" type="ORF">HKW67_16535</name>
</gene>
<dbReference type="Proteomes" id="UP000500938">
    <property type="component" value="Chromosome"/>
</dbReference>
<name>A0A6M4IXS5_9BACT</name>
<dbReference type="AlphaFoldDB" id="A0A6M4IXS5"/>
<dbReference type="GO" id="GO:0032259">
    <property type="term" value="P:methylation"/>
    <property type="evidence" value="ECO:0007669"/>
    <property type="project" value="UniProtKB-KW"/>
</dbReference>
<evidence type="ECO:0000313" key="2">
    <source>
        <dbReference type="EMBL" id="QJR37011.1"/>
    </source>
</evidence>
<dbReference type="RefSeq" id="WP_171226444.1">
    <property type="nucleotide sequence ID" value="NZ_CP053085.1"/>
</dbReference>
<reference evidence="2 3" key="1">
    <citation type="submission" date="2020-05" db="EMBL/GenBank/DDBJ databases">
        <title>Complete genome sequence of Gemmatimonas greenlandica TET16.</title>
        <authorList>
            <person name="Zeng Y."/>
        </authorList>
    </citation>
    <scope>NUCLEOTIDE SEQUENCE [LARGE SCALE GENOMIC DNA]</scope>
    <source>
        <strain evidence="2 3">TET16</strain>
    </source>
</reference>
<dbReference type="KEGG" id="ggr:HKW67_16535"/>
<organism evidence="2 3">
    <name type="scientific">Gemmatimonas groenlandica</name>
    <dbReference type="NCBI Taxonomy" id="2732249"/>
    <lineage>
        <taxon>Bacteria</taxon>
        <taxon>Pseudomonadati</taxon>
        <taxon>Gemmatimonadota</taxon>
        <taxon>Gemmatimonadia</taxon>
        <taxon>Gemmatimonadales</taxon>
        <taxon>Gemmatimonadaceae</taxon>
        <taxon>Gemmatimonas</taxon>
    </lineage>
</organism>
<dbReference type="CDD" id="cd02440">
    <property type="entry name" value="AdoMet_MTases"/>
    <property type="match status" value="1"/>
</dbReference>